<dbReference type="Proteomes" id="UP000828048">
    <property type="component" value="Chromosome 12"/>
</dbReference>
<protein>
    <submittedName>
        <fullName evidence="1">Uncharacterized protein</fullName>
    </submittedName>
</protein>
<proteinExistence type="predicted"/>
<evidence type="ECO:0000313" key="2">
    <source>
        <dbReference type="Proteomes" id="UP000828048"/>
    </source>
</evidence>
<name>A0ACB7Z9L8_9ERIC</name>
<reference evidence="1 2" key="1">
    <citation type="journal article" date="2021" name="Hortic Res">
        <title>High-quality reference genome and annotation aids understanding of berry development for evergreen blueberry (Vaccinium darrowii).</title>
        <authorList>
            <person name="Yu J."/>
            <person name="Hulse-Kemp A.M."/>
            <person name="Babiker E."/>
            <person name="Staton M."/>
        </authorList>
    </citation>
    <scope>NUCLEOTIDE SEQUENCE [LARGE SCALE GENOMIC DNA]</scope>
    <source>
        <strain evidence="2">cv. NJ 8807/NJ 8810</strain>
        <tissue evidence="1">Young leaf</tissue>
    </source>
</reference>
<dbReference type="EMBL" id="CM037162">
    <property type="protein sequence ID" value="KAH7862444.1"/>
    <property type="molecule type" value="Genomic_DNA"/>
</dbReference>
<gene>
    <name evidence="1" type="ORF">Vadar_004926</name>
</gene>
<organism evidence="1 2">
    <name type="scientific">Vaccinium darrowii</name>
    <dbReference type="NCBI Taxonomy" id="229202"/>
    <lineage>
        <taxon>Eukaryota</taxon>
        <taxon>Viridiplantae</taxon>
        <taxon>Streptophyta</taxon>
        <taxon>Embryophyta</taxon>
        <taxon>Tracheophyta</taxon>
        <taxon>Spermatophyta</taxon>
        <taxon>Magnoliopsida</taxon>
        <taxon>eudicotyledons</taxon>
        <taxon>Gunneridae</taxon>
        <taxon>Pentapetalae</taxon>
        <taxon>asterids</taxon>
        <taxon>Ericales</taxon>
        <taxon>Ericaceae</taxon>
        <taxon>Vaccinioideae</taxon>
        <taxon>Vaccinieae</taxon>
        <taxon>Vaccinium</taxon>
    </lineage>
</organism>
<keyword evidence="2" id="KW-1185">Reference proteome</keyword>
<comment type="caution">
    <text evidence="1">The sequence shown here is derived from an EMBL/GenBank/DDBJ whole genome shotgun (WGS) entry which is preliminary data.</text>
</comment>
<sequence>MMRMKTKMTGLTTGPPPPPNNGSSAAAVGDWEVRPGGMLVQKQTRELKKMLTGPMGLHREDQKLMYKNKERDSKKFLDITSVKEERPNL</sequence>
<accession>A0ACB7Z9L8</accession>
<evidence type="ECO:0000313" key="1">
    <source>
        <dbReference type="EMBL" id="KAH7862444.1"/>
    </source>
</evidence>